<accession>M9LBQ1</accession>
<sequence>MQKSTTIPYILQSILTPEEVEIVVKGLGYVDKARKFTVYHLLQYWCTAASQEW</sequence>
<dbReference type="AlphaFoldDB" id="M9LBQ1"/>
<feature type="non-terminal residue" evidence="1">
    <location>
        <position position="53"/>
    </location>
</feature>
<evidence type="ECO:0000313" key="1">
    <source>
        <dbReference type="EMBL" id="GAC43337.1"/>
    </source>
</evidence>
<keyword evidence="2" id="KW-1185">Reference proteome</keyword>
<proteinExistence type="predicted"/>
<name>M9LBQ1_PAEPP</name>
<dbReference type="EMBL" id="BALG01000188">
    <property type="protein sequence ID" value="GAC43337.1"/>
    <property type="molecule type" value="Genomic_DNA"/>
</dbReference>
<comment type="caution">
    <text evidence="1">The sequence shown here is derived from an EMBL/GenBank/DDBJ whole genome shotgun (WGS) entry which is preliminary data.</text>
</comment>
<organism evidence="1 2">
    <name type="scientific">Paenibacillus popilliae ATCC 14706</name>
    <dbReference type="NCBI Taxonomy" id="1212764"/>
    <lineage>
        <taxon>Bacteria</taxon>
        <taxon>Bacillati</taxon>
        <taxon>Bacillota</taxon>
        <taxon>Bacilli</taxon>
        <taxon>Bacillales</taxon>
        <taxon>Paenibacillaceae</taxon>
        <taxon>Paenibacillus</taxon>
    </lineage>
</organism>
<gene>
    <name evidence="1" type="ORF">PPOP_2704</name>
</gene>
<evidence type="ECO:0000313" key="2">
    <source>
        <dbReference type="Proteomes" id="UP000029453"/>
    </source>
</evidence>
<dbReference type="Proteomes" id="UP000029453">
    <property type="component" value="Unassembled WGS sequence"/>
</dbReference>
<reference evidence="1 2" key="1">
    <citation type="submission" date="2012-10" db="EMBL/GenBank/DDBJ databases">
        <title>Draft Genome Sequence of Paenibacillus popilliae ATCC 14706T.</title>
        <authorList>
            <person name="Iiyama K."/>
            <person name="Mori K."/>
            <person name="Mon H."/>
            <person name="Chieda Y."/>
            <person name="Lee J.M."/>
            <person name="Kusakabe T."/>
            <person name="Tashiro K."/>
            <person name="Asano S."/>
            <person name="Yasunaga-Aoki C."/>
            <person name="Shimizu S."/>
        </authorList>
    </citation>
    <scope>NUCLEOTIDE SEQUENCE [LARGE SCALE GENOMIC DNA]</scope>
    <source>
        <strain evidence="1 2">ATCC 14706</strain>
    </source>
</reference>
<protein>
    <submittedName>
        <fullName evidence="1">Uncharacterized protein</fullName>
    </submittedName>
</protein>